<name>A0A923N8C5_9BACT</name>
<accession>A0A923N8C5</accession>
<feature type="region of interest" description="Disordered" evidence="1">
    <location>
        <begin position="79"/>
        <end position="119"/>
    </location>
</feature>
<reference evidence="2" key="1">
    <citation type="submission" date="2020-08" db="EMBL/GenBank/DDBJ databases">
        <title>Pontibacter sp. SD6 16S ribosomal RNA gene Genome sequencing and assembly.</title>
        <authorList>
            <person name="Kang M."/>
        </authorList>
    </citation>
    <scope>NUCLEOTIDE SEQUENCE</scope>
    <source>
        <strain evidence="2">SD6</strain>
    </source>
</reference>
<evidence type="ECO:0000313" key="2">
    <source>
        <dbReference type="EMBL" id="MBC5992330.1"/>
    </source>
</evidence>
<dbReference type="AlphaFoldDB" id="A0A923N8C5"/>
<comment type="caution">
    <text evidence="2">The sequence shown here is derived from an EMBL/GenBank/DDBJ whole genome shotgun (WGS) entry which is preliminary data.</text>
</comment>
<feature type="compositionally biased region" description="Basic and acidic residues" evidence="1">
    <location>
        <begin position="1"/>
        <end position="18"/>
    </location>
</feature>
<dbReference type="Proteomes" id="UP000603640">
    <property type="component" value="Unassembled WGS sequence"/>
</dbReference>
<feature type="compositionally biased region" description="Basic and acidic residues" evidence="1">
    <location>
        <begin position="28"/>
        <end position="40"/>
    </location>
</feature>
<proteinExistence type="predicted"/>
<keyword evidence="3" id="KW-1185">Reference proteome</keyword>
<organism evidence="2 3">
    <name type="scientific">Pontibacter cellulosilyticus</name>
    <dbReference type="NCBI Taxonomy" id="1720253"/>
    <lineage>
        <taxon>Bacteria</taxon>
        <taxon>Pseudomonadati</taxon>
        <taxon>Bacteroidota</taxon>
        <taxon>Cytophagia</taxon>
        <taxon>Cytophagales</taxon>
        <taxon>Hymenobacteraceae</taxon>
        <taxon>Pontibacter</taxon>
    </lineage>
</organism>
<evidence type="ECO:0000313" key="3">
    <source>
        <dbReference type="Proteomes" id="UP000603640"/>
    </source>
</evidence>
<gene>
    <name evidence="2" type="ORF">H8S84_05710</name>
</gene>
<protein>
    <submittedName>
        <fullName evidence="2">Uncharacterized protein</fullName>
    </submittedName>
</protein>
<dbReference type="RefSeq" id="WP_187066278.1">
    <property type="nucleotide sequence ID" value="NZ_JACRVF010000001.1"/>
</dbReference>
<dbReference type="EMBL" id="JACRVF010000001">
    <property type="protein sequence ID" value="MBC5992330.1"/>
    <property type="molecule type" value="Genomic_DNA"/>
</dbReference>
<evidence type="ECO:0000256" key="1">
    <source>
        <dbReference type="SAM" id="MobiDB-lite"/>
    </source>
</evidence>
<feature type="region of interest" description="Disordered" evidence="1">
    <location>
        <begin position="1"/>
        <end position="56"/>
    </location>
</feature>
<feature type="region of interest" description="Disordered" evidence="1">
    <location>
        <begin position="150"/>
        <end position="215"/>
    </location>
</feature>
<feature type="compositionally biased region" description="Basic and acidic residues" evidence="1">
    <location>
        <begin position="97"/>
        <end position="111"/>
    </location>
</feature>
<sequence length="215" mass="24912">MKRDYHDHNYGRGRHNSDWDNNYQSSHYSRDRHRDSEGRYEGGGSRHYRHDDDQNYRHRDYDMERDYYSHVGNSHHDLDNIRQGYGIPSFGNSSDSRYSEIEEMKRERDSQRMQGYGSGRLGGYSGSAFGGSNYSSHGDFGGSSEYGAMSGYGGNSDHDVSSSGYGGGNYSGQSPRSLRDNENYRYGRGYRASQRDSDRNRGRRYYNNESYRIDF</sequence>